<feature type="transmembrane region" description="Helical" evidence="5">
    <location>
        <begin position="6"/>
        <end position="34"/>
    </location>
</feature>
<feature type="transmembrane region" description="Helical" evidence="5">
    <location>
        <begin position="179"/>
        <end position="204"/>
    </location>
</feature>
<evidence type="ECO:0000259" key="7">
    <source>
        <dbReference type="Pfam" id="PF13386"/>
    </source>
</evidence>
<evidence type="ECO:0000313" key="8">
    <source>
        <dbReference type="EMBL" id="MUL39493.1"/>
    </source>
</evidence>
<comment type="caution">
    <text evidence="8">The sequence shown here is derived from an EMBL/GenBank/DDBJ whole genome shotgun (WGS) entry which is preliminary data.</text>
</comment>
<evidence type="ECO:0000313" key="9">
    <source>
        <dbReference type="Proteomes" id="UP000441797"/>
    </source>
</evidence>
<keyword evidence="2 5" id="KW-0812">Transmembrane</keyword>
<dbReference type="OrthoDB" id="9800141at2"/>
<dbReference type="GO" id="GO:0016020">
    <property type="term" value="C:membrane"/>
    <property type="evidence" value="ECO:0007669"/>
    <property type="project" value="UniProtKB-SubCell"/>
</dbReference>
<evidence type="ECO:0000256" key="5">
    <source>
        <dbReference type="SAM" id="Phobius"/>
    </source>
</evidence>
<proteinExistence type="predicted"/>
<feature type="transmembrane region" description="Helical" evidence="5">
    <location>
        <begin position="269"/>
        <end position="287"/>
    </location>
</feature>
<dbReference type="Pfam" id="PF01794">
    <property type="entry name" value="Ferric_reduct"/>
    <property type="match status" value="1"/>
</dbReference>
<feature type="transmembrane region" description="Helical" evidence="5">
    <location>
        <begin position="344"/>
        <end position="365"/>
    </location>
</feature>
<keyword evidence="4 5" id="KW-0472">Membrane</keyword>
<dbReference type="Proteomes" id="UP000441797">
    <property type="component" value="Unassembled WGS sequence"/>
</dbReference>
<feature type="transmembrane region" description="Helical" evidence="5">
    <location>
        <begin position="144"/>
        <end position="167"/>
    </location>
</feature>
<dbReference type="AlphaFoldDB" id="A0A6N8G2D4"/>
<keyword evidence="3 5" id="KW-1133">Transmembrane helix</keyword>
<gene>
    <name evidence="8" type="ORF">BWI75_25295</name>
</gene>
<dbReference type="PANTHER" id="PTHR42208:SF1">
    <property type="entry name" value="HEAVY METAL TRANSPORTER"/>
    <property type="match status" value="1"/>
</dbReference>
<feature type="transmembrane region" description="Helical" evidence="5">
    <location>
        <begin position="307"/>
        <end position="324"/>
    </location>
</feature>
<keyword evidence="9" id="KW-1185">Reference proteome</keyword>
<dbReference type="Pfam" id="PF13386">
    <property type="entry name" value="DsbD_2"/>
    <property type="match status" value="1"/>
</dbReference>
<evidence type="ECO:0000256" key="4">
    <source>
        <dbReference type="ARBA" id="ARBA00023136"/>
    </source>
</evidence>
<comment type="subcellular location">
    <subcellularLocation>
        <location evidence="1">Membrane</location>
        <topology evidence="1">Multi-pass membrane protein</topology>
    </subcellularLocation>
</comment>
<dbReference type="EMBL" id="NAPY01000087">
    <property type="protein sequence ID" value="MUL39493.1"/>
    <property type="molecule type" value="Genomic_DNA"/>
</dbReference>
<feature type="transmembrane region" description="Helical" evidence="5">
    <location>
        <begin position="87"/>
        <end position="106"/>
    </location>
</feature>
<feature type="domain" description="Urease accessory protein UreH-like transmembrane" evidence="7">
    <location>
        <begin position="7"/>
        <end position="225"/>
    </location>
</feature>
<sequence>MVDLLLMITLGFLGSFGHCVGMCVPLTTAFSLSLTQQQTSPSWQQQFIFHLLLNLGRLLSYTLVGAGIGALGSVLIAGGQMAGDGSWLRQGIAILTGLMLIWFGIVQVKPQFLPRLPFLHPLTQGNWHNRLSAAMVKLSFHAKWWTPAALGIVWGLMPCGFLYAAQIKAAEAGSLWRGAAILFAFGLGTAPTMLGVGVSTAVVGTNRRSQLYRLAGWLTIFIGVLTLVRTGDGHTLIYFTGHGALLCLMLALIARPLRRVWAQPLKYRRTLGVGAFGLALVHVGHTIQHTLGWNWEAVFFMLPQHQIAIACGITALLLMTPAAFTSFDRLQKTLGKHWRQLHLLSVPALVLCAIHVVLIGSHYLGTLQQTWRNYLFIGSLGLLTLGVFLVRSRWFWSILSLEKFYAPPLRHNG</sequence>
<name>A0A6N8G2D4_9CHRO</name>
<accession>A0A6N8G2D4</accession>
<feature type="transmembrane region" description="Helical" evidence="5">
    <location>
        <begin position="211"/>
        <end position="230"/>
    </location>
</feature>
<feature type="transmembrane region" description="Helical" evidence="5">
    <location>
        <begin position="55"/>
        <end position="81"/>
    </location>
</feature>
<organism evidence="8 9">
    <name type="scientific">Gloeocapsopsis dulcis AAB1 = 1H9</name>
    <dbReference type="NCBI Taxonomy" id="1433147"/>
    <lineage>
        <taxon>Bacteria</taxon>
        <taxon>Bacillati</taxon>
        <taxon>Cyanobacteriota</taxon>
        <taxon>Cyanophyceae</taxon>
        <taxon>Oscillatoriophycideae</taxon>
        <taxon>Chroococcales</taxon>
        <taxon>Chroococcaceae</taxon>
        <taxon>Gloeocapsopsis</taxon>
        <taxon>Gloeocapsopsis dulcis</taxon>
    </lineage>
</organism>
<evidence type="ECO:0000256" key="1">
    <source>
        <dbReference type="ARBA" id="ARBA00004141"/>
    </source>
</evidence>
<dbReference type="PANTHER" id="PTHR42208">
    <property type="entry name" value="HEAVY METAL TRANSPORTER-RELATED"/>
    <property type="match status" value="1"/>
</dbReference>
<feature type="transmembrane region" description="Helical" evidence="5">
    <location>
        <begin position="236"/>
        <end position="257"/>
    </location>
</feature>
<dbReference type="RefSeq" id="WP_105222384.1">
    <property type="nucleotide sequence ID" value="NZ_PTJN01000131.1"/>
</dbReference>
<evidence type="ECO:0000256" key="3">
    <source>
        <dbReference type="ARBA" id="ARBA00022989"/>
    </source>
</evidence>
<evidence type="ECO:0000256" key="2">
    <source>
        <dbReference type="ARBA" id="ARBA00022692"/>
    </source>
</evidence>
<dbReference type="InterPro" id="IPR013130">
    <property type="entry name" value="Fe3_Rdtase_TM_dom"/>
</dbReference>
<evidence type="ECO:0000259" key="6">
    <source>
        <dbReference type="Pfam" id="PF01794"/>
    </source>
</evidence>
<dbReference type="InterPro" id="IPR039447">
    <property type="entry name" value="UreH-like_TM_dom"/>
</dbReference>
<feature type="domain" description="Ferric oxidoreductase" evidence="6">
    <location>
        <begin position="241"/>
        <end position="352"/>
    </location>
</feature>
<feature type="transmembrane region" description="Helical" evidence="5">
    <location>
        <begin position="371"/>
        <end position="390"/>
    </location>
</feature>
<reference evidence="8 9" key="1">
    <citation type="journal article" date="2019" name="Front. Microbiol.">
        <title>Genomic Features for Desiccation Tolerance and Sugar Biosynthesis in the Extremophile Gloeocapsopsis sp. UTEX B3054.</title>
        <authorList>
            <person name="Urrejola C."/>
            <person name="Alcorta J."/>
            <person name="Salas L."/>
            <person name="Vasquez M."/>
            <person name="Polz M.F."/>
            <person name="Vicuna R."/>
            <person name="Diez B."/>
        </authorList>
    </citation>
    <scope>NUCLEOTIDE SEQUENCE [LARGE SCALE GENOMIC DNA]</scope>
    <source>
        <strain evidence="8 9">1H9</strain>
    </source>
</reference>
<protein>
    <submittedName>
        <fullName evidence="8">Ferric reductase</fullName>
    </submittedName>
</protein>